<dbReference type="EMBL" id="FMYI01000011">
    <property type="protein sequence ID" value="SDC55385.1"/>
    <property type="molecule type" value="Genomic_DNA"/>
</dbReference>
<accession>A0A1G6MK91</accession>
<evidence type="ECO:0000313" key="8">
    <source>
        <dbReference type="Proteomes" id="UP000242949"/>
    </source>
</evidence>
<dbReference type="RefSeq" id="WP_090796958.1">
    <property type="nucleotide sequence ID" value="NZ_FMYI01000011.1"/>
</dbReference>
<feature type="transmembrane region" description="Helical" evidence="6">
    <location>
        <begin position="185"/>
        <end position="207"/>
    </location>
</feature>
<name>A0A1G6MK91_9BACI</name>
<comment type="subcellular location">
    <subcellularLocation>
        <location evidence="1">Cell membrane</location>
        <topology evidence="1">Multi-pass membrane protein</topology>
    </subcellularLocation>
</comment>
<evidence type="ECO:0000256" key="4">
    <source>
        <dbReference type="ARBA" id="ARBA00022989"/>
    </source>
</evidence>
<feature type="transmembrane region" description="Helical" evidence="6">
    <location>
        <begin position="89"/>
        <end position="107"/>
    </location>
</feature>
<dbReference type="GO" id="GO:0005886">
    <property type="term" value="C:plasma membrane"/>
    <property type="evidence" value="ECO:0007669"/>
    <property type="project" value="UniProtKB-SubCell"/>
</dbReference>
<dbReference type="AlphaFoldDB" id="A0A1G6MK91"/>
<feature type="transmembrane region" description="Helical" evidence="6">
    <location>
        <begin position="407"/>
        <end position="428"/>
    </location>
</feature>
<feature type="transmembrane region" description="Helical" evidence="6">
    <location>
        <begin position="284"/>
        <end position="304"/>
    </location>
</feature>
<dbReference type="STRING" id="1612202.SAMN05421734_11132"/>
<feature type="transmembrane region" description="Helical" evidence="6">
    <location>
        <begin position="160"/>
        <end position="179"/>
    </location>
</feature>
<dbReference type="InterPro" id="IPR050833">
    <property type="entry name" value="Poly_Biosynth_Transport"/>
</dbReference>
<evidence type="ECO:0000256" key="3">
    <source>
        <dbReference type="ARBA" id="ARBA00022692"/>
    </source>
</evidence>
<dbReference type="Pfam" id="PF01943">
    <property type="entry name" value="Polysacc_synt"/>
    <property type="match status" value="1"/>
</dbReference>
<evidence type="ECO:0000256" key="1">
    <source>
        <dbReference type="ARBA" id="ARBA00004651"/>
    </source>
</evidence>
<protein>
    <submittedName>
        <fullName evidence="7">Polysaccharide transporter, PST family</fullName>
    </submittedName>
</protein>
<feature type="transmembrane region" description="Helical" evidence="6">
    <location>
        <begin position="119"/>
        <end position="139"/>
    </location>
</feature>
<gene>
    <name evidence="7" type="ORF">SAMN05421734_11132</name>
</gene>
<feature type="transmembrane region" description="Helical" evidence="6">
    <location>
        <begin position="51"/>
        <end position="69"/>
    </location>
</feature>
<reference evidence="8" key="1">
    <citation type="submission" date="2016-09" db="EMBL/GenBank/DDBJ databases">
        <authorList>
            <person name="Varghese N."/>
            <person name="Submissions S."/>
        </authorList>
    </citation>
    <scope>NUCLEOTIDE SEQUENCE [LARGE SCALE GENOMIC DNA]</scope>
    <source>
        <strain evidence="8">S5</strain>
    </source>
</reference>
<evidence type="ECO:0000256" key="6">
    <source>
        <dbReference type="SAM" id="Phobius"/>
    </source>
</evidence>
<organism evidence="7 8">
    <name type="scientific">Pelagirhabdus alkalitolerans</name>
    <dbReference type="NCBI Taxonomy" id="1612202"/>
    <lineage>
        <taxon>Bacteria</taxon>
        <taxon>Bacillati</taxon>
        <taxon>Bacillota</taxon>
        <taxon>Bacilli</taxon>
        <taxon>Bacillales</taxon>
        <taxon>Bacillaceae</taxon>
        <taxon>Pelagirhabdus</taxon>
    </lineage>
</organism>
<proteinExistence type="predicted"/>
<sequence length="523" mass="57938">MKTNRGERHFLKGALLLTYAGLIGKVLSAFYRIPLQNLTGDVGFYVYQQVYPFIGMTSILALYGMPAAISRLVATREEPLSSAVKKRILIQLILFALTLIIMVYSLAPHIATVMQDVQLTQVIQSSVVLFIPFPILAYYRGLSQGENHMTPTALSQLIEQVVRVSLIILSSYIVSQYAYSIYTVGVGATFASAIGALIAAGVLYRLHQKKSLAFDQPAKDPEFSHRQLVSLILGTGFVMAINHMLLLLLQLVDALTLVPQLERYGMVLAEAQVLKGILDRGQPLSQIGIIVASSLTLSVVPSVTQSRLKNDTETFVQAIRSTWKLTLILSSAASLGLITLFSEVNELLFKEDLETFSLQIFTLSIIFISLSISSAAILQGLGFIYRTALFVLIGVVSKVLFNILFIPYFHITGAALATVLASVVILSLNMVEIKRQIPNERLFNIKVKGWMYSLVQMVAILYVFNRVANEILLPLSRIQLLFYVLFIVSLGAFIYVRGIVSKRVLTNAELNSLPLLHRFAKKE</sequence>
<evidence type="ECO:0000256" key="2">
    <source>
        <dbReference type="ARBA" id="ARBA00022475"/>
    </source>
</evidence>
<keyword evidence="4 6" id="KW-1133">Transmembrane helix</keyword>
<evidence type="ECO:0000256" key="5">
    <source>
        <dbReference type="ARBA" id="ARBA00023136"/>
    </source>
</evidence>
<dbReference type="PIRSF" id="PIRSF038958">
    <property type="entry name" value="PG_synth_SpoVB"/>
    <property type="match status" value="1"/>
</dbReference>
<feature type="transmembrane region" description="Helical" evidence="6">
    <location>
        <begin position="325"/>
        <end position="344"/>
    </location>
</feature>
<dbReference type="OrthoDB" id="9775950at2"/>
<dbReference type="CDD" id="cd13124">
    <property type="entry name" value="MATE_SpoVB_like"/>
    <property type="match status" value="1"/>
</dbReference>
<keyword evidence="5 6" id="KW-0472">Membrane</keyword>
<feature type="transmembrane region" description="Helical" evidence="6">
    <location>
        <begin position="383"/>
        <end position="401"/>
    </location>
</feature>
<keyword evidence="3 6" id="KW-0812">Transmembrane</keyword>
<evidence type="ECO:0000313" key="7">
    <source>
        <dbReference type="EMBL" id="SDC55385.1"/>
    </source>
</evidence>
<dbReference type="PANTHER" id="PTHR30250">
    <property type="entry name" value="PST FAMILY PREDICTED COLANIC ACID TRANSPORTER"/>
    <property type="match status" value="1"/>
</dbReference>
<dbReference type="Proteomes" id="UP000242949">
    <property type="component" value="Unassembled WGS sequence"/>
</dbReference>
<feature type="transmembrane region" description="Helical" evidence="6">
    <location>
        <begin position="356"/>
        <end position="378"/>
    </location>
</feature>
<feature type="transmembrane region" description="Helical" evidence="6">
    <location>
        <begin position="228"/>
        <end position="252"/>
    </location>
</feature>
<feature type="transmembrane region" description="Helical" evidence="6">
    <location>
        <begin position="480"/>
        <end position="500"/>
    </location>
</feature>
<dbReference type="PANTHER" id="PTHR30250:SF29">
    <property type="entry name" value="POLYSACCHARIDE BIOSYNTHESIS PROTEIN C-TERMINAL DOMAIN-CONTAINING PROTEIN"/>
    <property type="match status" value="1"/>
</dbReference>
<keyword evidence="2" id="KW-1003">Cell membrane</keyword>
<dbReference type="InterPro" id="IPR024923">
    <property type="entry name" value="PG_synth_SpoVB"/>
</dbReference>
<feature type="transmembrane region" description="Helical" evidence="6">
    <location>
        <begin position="449"/>
        <end position="468"/>
    </location>
</feature>
<feature type="transmembrane region" description="Helical" evidence="6">
    <location>
        <begin position="12"/>
        <end position="31"/>
    </location>
</feature>
<dbReference type="InterPro" id="IPR002797">
    <property type="entry name" value="Polysacc_synth"/>
</dbReference>
<keyword evidence="8" id="KW-1185">Reference proteome</keyword>